<feature type="non-terminal residue" evidence="2">
    <location>
        <position position="231"/>
    </location>
</feature>
<dbReference type="AlphaFoldDB" id="A0A166PW75"/>
<evidence type="ECO:0000259" key="1">
    <source>
        <dbReference type="Pfam" id="PF00931"/>
    </source>
</evidence>
<feature type="non-terminal residue" evidence="2">
    <location>
        <position position="1"/>
    </location>
</feature>
<keyword evidence="3" id="KW-1185">Reference proteome</keyword>
<dbReference type="InterPro" id="IPR002182">
    <property type="entry name" value="NB-ARC"/>
</dbReference>
<dbReference type="GO" id="GO:0043531">
    <property type="term" value="F:ADP binding"/>
    <property type="evidence" value="ECO:0007669"/>
    <property type="project" value="InterPro"/>
</dbReference>
<protein>
    <recommendedName>
        <fullName evidence="1">NB-ARC domain-containing protein</fullName>
    </recommendedName>
</protein>
<dbReference type="Gene3D" id="3.40.50.300">
    <property type="entry name" value="P-loop containing nucleotide triphosphate hydrolases"/>
    <property type="match status" value="1"/>
</dbReference>
<evidence type="ECO:0000313" key="3">
    <source>
        <dbReference type="Proteomes" id="UP000076532"/>
    </source>
</evidence>
<name>A0A166PW75_9AGAM</name>
<reference evidence="2 3" key="1">
    <citation type="journal article" date="2016" name="Mol. Biol. Evol.">
        <title>Comparative Genomics of Early-Diverging Mushroom-Forming Fungi Provides Insights into the Origins of Lignocellulose Decay Capabilities.</title>
        <authorList>
            <person name="Nagy L.G."/>
            <person name="Riley R."/>
            <person name="Tritt A."/>
            <person name="Adam C."/>
            <person name="Daum C."/>
            <person name="Floudas D."/>
            <person name="Sun H."/>
            <person name="Yadav J.S."/>
            <person name="Pangilinan J."/>
            <person name="Larsson K.H."/>
            <person name="Matsuura K."/>
            <person name="Barry K."/>
            <person name="Labutti K."/>
            <person name="Kuo R."/>
            <person name="Ohm R.A."/>
            <person name="Bhattacharya S.S."/>
            <person name="Shirouzu T."/>
            <person name="Yoshinaga Y."/>
            <person name="Martin F.M."/>
            <person name="Grigoriev I.V."/>
            <person name="Hibbett D.S."/>
        </authorList>
    </citation>
    <scope>NUCLEOTIDE SEQUENCE [LARGE SCALE GENOMIC DNA]</scope>
    <source>
        <strain evidence="2 3">CBS 109695</strain>
    </source>
</reference>
<dbReference type="InterPro" id="IPR027417">
    <property type="entry name" value="P-loop_NTPase"/>
</dbReference>
<dbReference type="SUPFAM" id="SSF52540">
    <property type="entry name" value="P-loop containing nucleoside triphosphate hydrolases"/>
    <property type="match status" value="1"/>
</dbReference>
<organism evidence="2 3">
    <name type="scientific">Athelia psychrophila</name>
    <dbReference type="NCBI Taxonomy" id="1759441"/>
    <lineage>
        <taxon>Eukaryota</taxon>
        <taxon>Fungi</taxon>
        <taxon>Dikarya</taxon>
        <taxon>Basidiomycota</taxon>
        <taxon>Agaricomycotina</taxon>
        <taxon>Agaricomycetes</taxon>
        <taxon>Agaricomycetidae</taxon>
        <taxon>Atheliales</taxon>
        <taxon>Atheliaceae</taxon>
        <taxon>Athelia</taxon>
    </lineage>
</organism>
<proteinExistence type="predicted"/>
<sequence length="231" mass="25695">SGDFNHNLGGDYYNTDYIMSPVASLEPASQTPPSLPQFNDTPIGRISSCFTGRKLELDFITTSFNTFQIDKPTSVVVYGRPGLGKSQLAIRHANLAFTAGTYSHIFWVSASTVAKLIQGFTRILVVINHAYQSYPDQDEQIEAVRLWLDHSKDHGCRRWLLIFDDVTAKSAQFLRDHLPRHNAGGDILMTTRTRNIAESVANVAGQEHLTFELKALSMAQSVDLLLRKAGI</sequence>
<gene>
    <name evidence="2" type="ORF">FIBSPDRAFT_714566</name>
</gene>
<dbReference type="Proteomes" id="UP000076532">
    <property type="component" value="Unassembled WGS sequence"/>
</dbReference>
<dbReference type="OrthoDB" id="5243393at2759"/>
<evidence type="ECO:0000313" key="2">
    <source>
        <dbReference type="EMBL" id="KZP26513.1"/>
    </source>
</evidence>
<dbReference type="EMBL" id="KV417514">
    <property type="protein sequence ID" value="KZP26513.1"/>
    <property type="molecule type" value="Genomic_DNA"/>
</dbReference>
<accession>A0A166PW75</accession>
<feature type="domain" description="NB-ARC" evidence="1">
    <location>
        <begin position="70"/>
        <end position="228"/>
    </location>
</feature>
<dbReference type="Pfam" id="PF00931">
    <property type="entry name" value="NB-ARC"/>
    <property type="match status" value="1"/>
</dbReference>